<evidence type="ECO:0000313" key="2">
    <source>
        <dbReference type="EMBL" id="KAF9041870.1"/>
    </source>
</evidence>
<comment type="caution">
    <text evidence="2">The sequence shown here is derived from an EMBL/GenBank/DDBJ whole genome shotgun (WGS) entry which is preliminary data.</text>
</comment>
<gene>
    <name evidence="2" type="ORF">BDP27DRAFT_1374344</name>
</gene>
<proteinExistence type="predicted"/>
<accession>A0A9P5P6U0</accession>
<evidence type="ECO:0000256" key="1">
    <source>
        <dbReference type="SAM" id="MobiDB-lite"/>
    </source>
</evidence>
<keyword evidence="3" id="KW-1185">Reference proteome</keyword>
<dbReference type="AlphaFoldDB" id="A0A9P5P6U0"/>
<name>A0A9P5P6U0_9AGAR</name>
<organism evidence="2 3">
    <name type="scientific">Rhodocollybia butyracea</name>
    <dbReference type="NCBI Taxonomy" id="206335"/>
    <lineage>
        <taxon>Eukaryota</taxon>
        <taxon>Fungi</taxon>
        <taxon>Dikarya</taxon>
        <taxon>Basidiomycota</taxon>
        <taxon>Agaricomycotina</taxon>
        <taxon>Agaricomycetes</taxon>
        <taxon>Agaricomycetidae</taxon>
        <taxon>Agaricales</taxon>
        <taxon>Marasmiineae</taxon>
        <taxon>Omphalotaceae</taxon>
        <taxon>Rhodocollybia</taxon>
    </lineage>
</organism>
<feature type="region of interest" description="Disordered" evidence="1">
    <location>
        <begin position="1"/>
        <end position="21"/>
    </location>
</feature>
<dbReference type="EMBL" id="JADNRY010000548">
    <property type="protein sequence ID" value="KAF9041870.1"/>
    <property type="molecule type" value="Genomic_DNA"/>
</dbReference>
<sequence length="188" mass="20959">MSCRSHSVAANEFPNPEQKIEPSSSQDLFLWVLVLLIFRLLIKEKDDQVSLGTTWAIRILPVPGGPNIKISQGDTNRFGDLGMKMKVLQGYLIRCLIPTEQQCSKSSPGIGDNGQGRKHEEFGCIWEINVMWIFCVVAGASMRARGSDLTVVTEPASQSLLHEWPVGDKFWRAKGQSKIKAKVNTYLV</sequence>
<protein>
    <submittedName>
        <fullName evidence="2">Uncharacterized protein</fullName>
    </submittedName>
</protein>
<reference evidence="2" key="1">
    <citation type="submission" date="2020-11" db="EMBL/GenBank/DDBJ databases">
        <authorList>
            <consortium name="DOE Joint Genome Institute"/>
            <person name="Ahrendt S."/>
            <person name="Riley R."/>
            <person name="Andreopoulos W."/>
            <person name="Labutti K."/>
            <person name="Pangilinan J."/>
            <person name="Ruiz-Duenas F.J."/>
            <person name="Barrasa J.M."/>
            <person name="Sanchez-Garcia M."/>
            <person name="Camarero S."/>
            <person name="Miyauchi S."/>
            <person name="Serrano A."/>
            <person name="Linde D."/>
            <person name="Babiker R."/>
            <person name="Drula E."/>
            <person name="Ayuso-Fernandez I."/>
            <person name="Pacheco R."/>
            <person name="Padilla G."/>
            <person name="Ferreira P."/>
            <person name="Barriuso J."/>
            <person name="Kellner H."/>
            <person name="Castanera R."/>
            <person name="Alfaro M."/>
            <person name="Ramirez L."/>
            <person name="Pisabarro A.G."/>
            <person name="Kuo A."/>
            <person name="Tritt A."/>
            <person name="Lipzen A."/>
            <person name="He G."/>
            <person name="Yan M."/>
            <person name="Ng V."/>
            <person name="Cullen D."/>
            <person name="Martin F."/>
            <person name="Rosso M.-N."/>
            <person name="Henrissat B."/>
            <person name="Hibbett D."/>
            <person name="Martinez A.T."/>
            <person name="Grigoriev I.V."/>
        </authorList>
    </citation>
    <scope>NUCLEOTIDE SEQUENCE</scope>
    <source>
        <strain evidence="2">AH 40177</strain>
    </source>
</reference>
<dbReference type="Proteomes" id="UP000772434">
    <property type="component" value="Unassembled WGS sequence"/>
</dbReference>
<evidence type="ECO:0000313" key="3">
    <source>
        <dbReference type="Proteomes" id="UP000772434"/>
    </source>
</evidence>